<reference evidence="2 3" key="1">
    <citation type="submission" date="2022-08" db="EMBL/GenBank/DDBJ databases">
        <title>Reclassification of Massilia species as members of the genera Telluria, Duganella, Pseudoduganella, Mokoshia gen. nov. and Zemynaea gen. nov. using orthogonal and non-orthogonal genome-based approaches.</title>
        <authorList>
            <person name="Bowman J.P."/>
        </authorList>
    </citation>
    <scope>NUCLEOTIDE SEQUENCE [LARGE SCALE GENOMIC DNA]</scope>
    <source>
        <strain evidence="2 3">LMG 28164</strain>
    </source>
</reference>
<protein>
    <submittedName>
        <fullName evidence="2">DUF4214 domain-containing protein</fullName>
    </submittedName>
</protein>
<accession>A0ABT2A8G1</accession>
<proteinExistence type="predicted"/>
<keyword evidence="3" id="KW-1185">Reference proteome</keyword>
<name>A0ABT2A8G1_9BURK</name>
<dbReference type="Pfam" id="PF13946">
    <property type="entry name" value="DUF4214"/>
    <property type="match status" value="1"/>
</dbReference>
<dbReference type="EMBL" id="JANUGX010000016">
    <property type="protein sequence ID" value="MCS0590382.1"/>
    <property type="molecule type" value="Genomic_DNA"/>
</dbReference>
<dbReference type="InterPro" id="IPR038255">
    <property type="entry name" value="PBS_linker_sf"/>
</dbReference>
<feature type="domain" description="DUF4214" evidence="1">
    <location>
        <begin position="53"/>
        <end position="109"/>
    </location>
</feature>
<sequence length="684" mass="69739">MATTYYNDLQKLYVAYFNRPADTKGLAYYEGVLEATKGDAKALATTMAAISADFSTSAEYKAAYANMSNADIVNAIYQNIFGRPAEDAGKKYWADLLDSKTITIDNVVTQVAAGAQGSDLTAFTNKVNASLAFTTALGETNSYSGAKANAEAKTFLSGVTDNASYANATDPVMLATTVAKVNLAGTPFTLQSALSNKAAADTAYTNFLDGLDGKVDGKFNTGTDKVGTDQAARDIAEASVATNVTTKMTALDDQISGTSYASASAGVRAALLADQQAANAAAVTKAQGDLTIANNKLAAVAGLNDAIAAQKTADANVKSTAATAASAATDVQLKLAAYNVLNKTAIANPAAGVYTVDGLIVNDKDKGLMLATGVTEDTNKGVTALLNSLIAEKAADTAAKNAVTTAGTAKATVDLLDLSTAAKADMAEIASKMKLAEGTIATAAQIEAQQKGLDAAAVSAKAVSDAYPTAANLKATADAQTAASDFKALVTKLYADDNADPVNANPLIKAQADATTSLTTAQKAVTDLSTALSDLAKANMTATQLEAVKTQVTAANGVFDANKLGMPVTLDADHKAEVASAGSDIYVAGTTSASIMNFGLLGSDSLYINSKNTYSKLITTTDITKGDPAALEAFLTTNADGNAVITLEQKAYGSNSGTDLVTITLTGVTDVTKVHLNNGIITVS</sequence>
<dbReference type="InterPro" id="IPR025282">
    <property type="entry name" value="DUF4214"/>
</dbReference>
<dbReference type="Gene3D" id="1.10.3130.20">
    <property type="entry name" value="Phycobilisome linker domain"/>
    <property type="match status" value="1"/>
</dbReference>
<evidence type="ECO:0000313" key="2">
    <source>
        <dbReference type="EMBL" id="MCS0590382.1"/>
    </source>
</evidence>
<evidence type="ECO:0000313" key="3">
    <source>
        <dbReference type="Proteomes" id="UP001205560"/>
    </source>
</evidence>
<evidence type="ECO:0000259" key="1">
    <source>
        <dbReference type="Pfam" id="PF13946"/>
    </source>
</evidence>
<dbReference type="Proteomes" id="UP001205560">
    <property type="component" value="Unassembled WGS sequence"/>
</dbReference>
<gene>
    <name evidence="2" type="ORF">NX782_14395</name>
</gene>
<dbReference type="RefSeq" id="WP_258846159.1">
    <property type="nucleotide sequence ID" value="NZ_JANUGX010000016.1"/>
</dbReference>
<comment type="caution">
    <text evidence="2">The sequence shown here is derived from an EMBL/GenBank/DDBJ whole genome shotgun (WGS) entry which is preliminary data.</text>
</comment>
<organism evidence="2 3">
    <name type="scientific">Massilia norwichensis</name>
    <dbReference type="NCBI Taxonomy" id="1442366"/>
    <lineage>
        <taxon>Bacteria</taxon>
        <taxon>Pseudomonadati</taxon>
        <taxon>Pseudomonadota</taxon>
        <taxon>Betaproteobacteria</taxon>
        <taxon>Burkholderiales</taxon>
        <taxon>Oxalobacteraceae</taxon>
        <taxon>Telluria group</taxon>
        <taxon>Massilia</taxon>
    </lineage>
</organism>